<evidence type="ECO:0000313" key="5">
    <source>
        <dbReference type="EMBL" id="RFU68445.1"/>
    </source>
</evidence>
<dbReference type="Gene3D" id="1.10.3730.20">
    <property type="match status" value="2"/>
</dbReference>
<feature type="transmembrane region" description="Helical" evidence="3">
    <location>
        <begin position="126"/>
        <end position="147"/>
    </location>
</feature>
<feature type="transmembrane region" description="Helical" evidence="3">
    <location>
        <begin position="153"/>
        <end position="172"/>
    </location>
</feature>
<keyword evidence="6" id="KW-1185">Reference proteome</keyword>
<dbReference type="RefSeq" id="WP_117326969.1">
    <property type="nucleotide sequence ID" value="NZ_QVTE01000033.1"/>
</dbReference>
<dbReference type="SUPFAM" id="SSF103481">
    <property type="entry name" value="Multidrug resistance efflux transporter EmrE"/>
    <property type="match status" value="2"/>
</dbReference>
<dbReference type="PANTHER" id="PTHR22911">
    <property type="entry name" value="ACYL-MALONYL CONDENSING ENZYME-RELATED"/>
    <property type="match status" value="1"/>
</dbReference>
<comment type="caution">
    <text evidence="5">The sequence shown here is derived from an EMBL/GenBank/DDBJ whole genome shotgun (WGS) entry which is preliminary data.</text>
</comment>
<evidence type="ECO:0000313" key="6">
    <source>
        <dbReference type="Proteomes" id="UP000264541"/>
    </source>
</evidence>
<feature type="transmembrane region" description="Helical" evidence="3">
    <location>
        <begin position="37"/>
        <end position="56"/>
    </location>
</feature>
<evidence type="ECO:0000259" key="4">
    <source>
        <dbReference type="Pfam" id="PF00892"/>
    </source>
</evidence>
<dbReference type="Pfam" id="PF00892">
    <property type="entry name" value="EamA"/>
    <property type="match status" value="2"/>
</dbReference>
<feature type="domain" description="EamA" evidence="4">
    <location>
        <begin position="7"/>
        <end position="140"/>
    </location>
</feature>
<feature type="transmembrane region" description="Helical" evidence="3">
    <location>
        <begin position="68"/>
        <end position="89"/>
    </location>
</feature>
<proteinExistence type="inferred from homology"/>
<feature type="transmembrane region" description="Helical" evidence="3">
    <location>
        <begin position="95"/>
        <end position="117"/>
    </location>
</feature>
<comment type="similarity">
    <text evidence="2">Belongs to the EamA transporter family.</text>
</comment>
<dbReference type="PANTHER" id="PTHR22911:SF79">
    <property type="entry name" value="MOBA-LIKE NTP TRANSFERASE DOMAIN-CONTAINING PROTEIN"/>
    <property type="match status" value="1"/>
</dbReference>
<evidence type="ECO:0000256" key="3">
    <source>
        <dbReference type="SAM" id="Phobius"/>
    </source>
</evidence>
<dbReference type="InterPro" id="IPR037185">
    <property type="entry name" value="EmrE-like"/>
</dbReference>
<feature type="transmembrane region" description="Helical" evidence="3">
    <location>
        <begin position="245"/>
        <end position="264"/>
    </location>
</feature>
<keyword evidence="3" id="KW-0812">Transmembrane</keyword>
<gene>
    <name evidence="5" type="ORF">D0469_11940</name>
</gene>
<feature type="transmembrane region" description="Helical" evidence="3">
    <location>
        <begin position="184"/>
        <end position="204"/>
    </location>
</feature>
<protein>
    <submittedName>
        <fullName evidence="5">EamA family transporter</fullName>
    </submittedName>
</protein>
<accession>A0A372LMA8</accession>
<dbReference type="AlphaFoldDB" id="A0A372LMA8"/>
<dbReference type="EMBL" id="QVTE01000033">
    <property type="protein sequence ID" value="RFU68445.1"/>
    <property type="molecule type" value="Genomic_DNA"/>
</dbReference>
<dbReference type="Proteomes" id="UP000264541">
    <property type="component" value="Unassembled WGS sequence"/>
</dbReference>
<feature type="transmembrane region" description="Helical" evidence="3">
    <location>
        <begin position="270"/>
        <end position="287"/>
    </location>
</feature>
<feature type="domain" description="EamA" evidence="4">
    <location>
        <begin position="154"/>
        <end position="287"/>
    </location>
</feature>
<name>A0A372LMA8_9BACI</name>
<feature type="transmembrane region" description="Helical" evidence="3">
    <location>
        <begin position="210"/>
        <end position="233"/>
    </location>
</feature>
<dbReference type="InterPro" id="IPR000620">
    <property type="entry name" value="EamA_dom"/>
</dbReference>
<keyword evidence="3" id="KW-1133">Transmembrane helix</keyword>
<dbReference type="GO" id="GO:0016020">
    <property type="term" value="C:membrane"/>
    <property type="evidence" value="ECO:0007669"/>
    <property type="project" value="InterPro"/>
</dbReference>
<organism evidence="5 6">
    <name type="scientific">Peribacillus saganii</name>
    <dbReference type="NCBI Taxonomy" id="2303992"/>
    <lineage>
        <taxon>Bacteria</taxon>
        <taxon>Bacillati</taxon>
        <taxon>Bacillota</taxon>
        <taxon>Bacilli</taxon>
        <taxon>Bacillales</taxon>
        <taxon>Bacillaceae</taxon>
        <taxon>Peribacillus</taxon>
    </lineage>
</organism>
<sequence length="304" mass="33026">MKLFLPALAILFAATLWGAIGIFVKGLAEAGFSSMEIVTVRVVASSAILLLIGMLKNRNLLKIKIKDIYLFVGTGILSIVFFNWCYFTSMNMLSISTAVILLYTAPVFVMVLSVLFLHEKFTVRKIVLLFCTLAGCFLVTGALESGLKQGNPAGYLVGLGSGLGYALYSIFGKAALDKYQTFTITAYTFFVASLFLLPITKIWIKAPLFIDTGIILNVLGLSLLSTVLAYLLYTWGLQAMDSSRAAVLATVEPLTAMIIGFAIFGEKLSPLQLTGAGFILLAVALYNRRNRFTEEKGTESILDG</sequence>
<keyword evidence="3" id="KW-0472">Membrane</keyword>
<evidence type="ECO:0000256" key="2">
    <source>
        <dbReference type="ARBA" id="ARBA00007362"/>
    </source>
</evidence>
<reference evidence="5 6" key="1">
    <citation type="submission" date="2018-08" db="EMBL/GenBank/DDBJ databases">
        <title>Bacillus chawlae sp. nov., Bacillus glennii sp. nov., and Bacillus saganii sp. nov. Isolated from the Vehicle Assembly Building at Kennedy Space Center where the Viking Spacecraft were Assembled.</title>
        <authorList>
            <person name="Seuylemezian A."/>
            <person name="Vaishampayan P."/>
        </authorList>
    </citation>
    <scope>NUCLEOTIDE SEQUENCE [LARGE SCALE GENOMIC DNA]</scope>
    <source>
        <strain evidence="5 6">V47-23a</strain>
    </source>
</reference>
<dbReference type="OrthoDB" id="6707571at2"/>
<comment type="subcellular location">
    <subcellularLocation>
        <location evidence="1">Endomembrane system</location>
        <topology evidence="1">Multi-pass membrane protein</topology>
    </subcellularLocation>
</comment>
<evidence type="ECO:0000256" key="1">
    <source>
        <dbReference type="ARBA" id="ARBA00004127"/>
    </source>
</evidence>